<feature type="chain" id="PRO_5044946466" description="Phosphatidylserine decarboxylase alpha chain" evidence="13">
    <location>
        <begin position="495"/>
        <end position="531"/>
    </location>
</feature>
<evidence type="ECO:0000256" key="10">
    <source>
        <dbReference type="ARBA" id="ARBA00023264"/>
    </source>
</evidence>
<gene>
    <name evidence="15" type="ORF">OKIOD_LOCUS585</name>
</gene>
<keyword evidence="13" id="KW-0496">Mitochondrion</keyword>
<reference evidence="15 16" key="1">
    <citation type="submission" date="2021-04" db="EMBL/GenBank/DDBJ databases">
        <authorList>
            <person name="Bliznina A."/>
        </authorList>
    </citation>
    <scope>NUCLEOTIDE SEQUENCE [LARGE SCALE GENOMIC DNA]</scope>
</reference>
<keyword evidence="13" id="KW-0865">Zymogen</keyword>
<protein>
    <recommendedName>
        <fullName evidence="13">Phosphatidylserine decarboxylase proenzyme, mitochondrial</fullName>
        <ecNumber evidence="13">4.1.1.65</ecNumber>
    </recommendedName>
    <component>
        <recommendedName>
            <fullName evidence="13">Phosphatidylserine decarboxylase beta chain</fullName>
        </recommendedName>
    </component>
    <component>
        <recommendedName>
            <fullName evidence="13">Phosphatidylserine decarboxylase alpha chain</fullName>
        </recommendedName>
    </component>
</protein>
<dbReference type="NCBIfam" id="TIGR00163">
    <property type="entry name" value="PS_decarb"/>
    <property type="match status" value="1"/>
</dbReference>
<dbReference type="InterPro" id="IPR003817">
    <property type="entry name" value="PS_Dcarbxylase"/>
</dbReference>
<feature type="site" description="Cleavage (non-hydrolytic); by autocatalysis" evidence="13">
    <location>
        <begin position="494"/>
        <end position="495"/>
    </location>
</feature>
<evidence type="ECO:0000256" key="9">
    <source>
        <dbReference type="ARBA" id="ARBA00023239"/>
    </source>
</evidence>
<evidence type="ECO:0000256" key="13">
    <source>
        <dbReference type="HAMAP-Rule" id="MF_03208"/>
    </source>
</evidence>
<comment type="subcellular location">
    <molecule>Phosphatidylserine decarboxylase alpha chain</molecule>
    <subcellularLocation>
        <location evidence="13">Mitochondrion inner membrane</location>
        <topology evidence="13">Peripheral membrane protein</topology>
        <orientation evidence="13">Intermembrane side</orientation>
    </subcellularLocation>
    <text evidence="13">Anchored to the mitochondrial inner membrane through its interaction with the integral membrane beta chain.</text>
</comment>
<evidence type="ECO:0000256" key="12">
    <source>
        <dbReference type="ARBA" id="ARBA00045136"/>
    </source>
</evidence>
<dbReference type="EC" id="4.1.1.65" evidence="13"/>
<evidence type="ECO:0000256" key="2">
    <source>
        <dbReference type="ARBA" id="ARBA00022516"/>
    </source>
</evidence>
<evidence type="ECO:0000256" key="8">
    <source>
        <dbReference type="ARBA" id="ARBA00023209"/>
    </source>
</evidence>
<keyword evidence="4 13" id="KW-0210">Decarboxylase</keyword>
<feature type="topological domain" description="Mitochondrial intermembrane" evidence="13">
    <location>
        <begin position="176"/>
        <end position="531"/>
    </location>
</feature>
<feature type="active site" description="Charge relay system; for autoendoproteolytic cleavage activity" evidence="13">
    <location>
        <position position="380"/>
    </location>
</feature>
<comment type="similarity">
    <text evidence="13">Belongs to the phosphatidylserine decarboxylase family. PSD-B subfamily. Eukaryotic type I sub-subfamily.</text>
</comment>
<comment type="subunit">
    <text evidence="13">Heterodimer of a large membrane-associated beta subunit and a small pyruvoyl-containing alpha subunit.</text>
</comment>
<keyword evidence="3 13" id="KW-0812">Transmembrane</keyword>
<keyword evidence="16" id="KW-1185">Reference proteome</keyword>
<feature type="active site" description="Charge relay system; for autoendoproteolytic cleavage activity" evidence="13">
    <location>
        <position position="495"/>
    </location>
</feature>
<evidence type="ECO:0000256" key="11">
    <source>
        <dbReference type="ARBA" id="ARBA00023317"/>
    </source>
</evidence>
<proteinExistence type="inferred from homology"/>
<evidence type="ECO:0000256" key="6">
    <source>
        <dbReference type="ARBA" id="ARBA00023098"/>
    </source>
</evidence>
<dbReference type="HAMAP" id="MF_03208">
    <property type="entry name" value="PS_decarb_PSD_B_type1_euk"/>
    <property type="match status" value="1"/>
</dbReference>
<name>A0ABN7RJQ5_OIKDI</name>
<keyword evidence="6 13" id="KW-0443">Lipid metabolism</keyword>
<comment type="PTM">
    <text evidence="13">Is synthesized initially as an inactive proenzyme. Formation of the active enzyme involves a self-maturation process in which the active site pyruvoyl group is generated from an internal serine residue via an autocatalytic post-translational modification. Two non-identical subunits are generated from the proenzyme in this reaction, and the pyruvate is formed at the N-terminus of the alpha chain, which is derived from the carboxyl end of the proenzyme. The autoendoproteolytic cleavage occurs by a canonical serine protease mechanism, in which the side chain hydroxyl group of the serine supplies its oxygen atom to form the C-terminus of the beta chain, while the remainder of the serine residue undergoes an oxidative deamination to produce ammonia and the pyruvoyl prosthetic group on the alpha chain. During this reaction, the Ser that is part of the protease active site of the proenzyme becomes the pyruvoyl prosthetic group, which constitutes an essential element of the active site of the mature decarboxylase.</text>
</comment>
<dbReference type="EMBL" id="OU015568">
    <property type="protein sequence ID" value="CAG5078585.1"/>
    <property type="molecule type" value="Genomic_DNA"/>
</dbReference>
<comment type="catalytic activity">
    <reaction evidence="13">
        <text>a 1,2-diacyl-sn-glycero-3-phospho-L-serine + H(+) = a 1,2-diacyl-sn-glycero-3-phosphoethanolamine + CO2</text>
        <dbReference type="Rhea" id="RHEA:20828"/>
        <dbReference type="ChEBI" id="CHEBI:15378"/>
        <dbReference type="ChEBI" id="CHEBI:16526"/>
        <dbReference type="ChEBI" id="CHEBI:57262"/>
        <dbReference type="ChEBI" id="CHEBI:64612"/>
        <dbReference type="EC" id="4.1.1.65"/>
    </reaction>
</comment>
<keyword evidence="2 13" id="KW-0444">Lipid biosynthesis</keyword>
<evidence type="ECO:0000256" key="4">
    <source>
        <dbReference type="ARBA" id="ARBA00022793"/>
    </source>
</evidence>
<evidence type="ECO:0000256" key="5">
    <source>
        <dbReference type="ARBA" id="ARBA00022989"/>
    </source>
</evidence>
<keyword evidence="13" id="KW-0999">Mitochondrion inner membrane</keyword>
<dbReference type="Proteomes" id="UP001158576">
    <property type="component" value="Chromosome PAR"/>
</dbReference>
<feature type="chain" id="PRO_5044946467" description="Phosphatidylserine decarboxylase beta chain" evidence="13">
    <location>
        <begin position="1"/>
        <end position="494"/>
    </location>
</feature>
<dbReference type="InterPro" id="IPR033177">
    <property type="entry name" value="PSD-B"/>
</dbReference>
<sequence length="531" mass="61112">MNRVAILCAAGHGRLLLPSNSVRQLQFGLWWNNDAGWFRRIRGQGVRQEKIYDHLSFEDRADIKRQYPFLYKFILRRMRDQARGRKYFPIFPDILFYLKFFLLYPTLMYMAFTYWGQGRERATTFRDTLTRDLEVEKTFYTETTLSTIMKKTKSVYYQFLNVLGLDPLKFAERDVKDVTLEDFIEGRTEYIEERNRDTTSFLSIFEPGRAVLTSDGTEHFGLTAYSKLPLRLLSKAFGVLGNTPVPVFLRKPIYGAYSSAFGVNIEEAVESDLRFYPSLNSFFRRAIKQEVRPIDMDPKVVVSPADGKVLHFGKCKNGLIEQVKGVDYSLKRFFGRWEETGFTLSKTTDAQFAQNLKVHPENELFQIVIYLAPGDYHRFHSPADFTITSRRHYPGDLFSVNPKLAAFMRDLFVLNERATFFGEWAHGFMSYCAVGATNVGSIIFHYDPDMVTNINSGRILYGAHADKDFTLIDPRLPDGLPVEKGEMLGEFNLGSTIVLVFEAPKSFEFNVSPGDKVLLGQKIGEILKPKK</sequence>
<feature type="modified residue" description="Pyruvic acid (Ser); by autocatalysis" evidence="13">
    <location>
        <position position="495"/>
    </location>
</feature>
<feature type="active site" description="Schiff-base intermediate with substrate; via pyruvic acid; for decarboxylase activity" evidence="13">
    <location>
        <position position="495"/>
    </location>
</feature>
<keyword evidence="7 13" id="KW-0472">Membrane</keyword>
<accession>A0ABN7RJQ5</accession>
<comment type="subcellular location">
    <molecule>Phosphatidylserine decarboxylase beta chain</molecule>
    <subcellularLocation>
        <location evidence="13">Mitochondrion inner membrane</location>
        <topology evidence="13">Single-pass membrane protein</topology>
        <orientation evidence="13">Intermembrane side</orientation>
    </subcellularLocation>
</comment>
<feature type="transmembrane region" description="Helical" evidence="14">
    <location>
        <begin position="94"/>
        <end position="116"/>
    </location>
</feature>
<comment type="pathway">
    <text evidence="1">Lipid metabolism.</text>
</comment>
<evidence type="ECO:0000256" key="14">
    <source>
        <dbReference type="SAM" id="Phobius"/>
    </source>
</evidence>
<keyword evidence="8 13" id="KW-0594">Phospholipid biosynthesis</keyword>
<dbReference type="Pfam" id="PF02666">
    <property type="entry name" value="PS_Dcarbxylase"/>
    <property type="match status" value="1"/>
</dbReference>
<evidence type="ECO:0000256" key="3">
    <source>
        <dbReference type="ARBA" id="ARBA00022692"/>
    </source>
</evidence>
<keyword evidence="11 13" id="KW-0670">Pyruvate</keyword>
<feature type="active site" description="Charge relay system; for autoendoproteolytic cleavage activity" evidence="13">
    <location>
        <position position="306"/>
    </location>
</feature>
<evidence type="ECO:0000256" key="1">
    <source>
        <dbReference type="ARBA" id="ARBA00005189"/>
    </source>
</evidence>
<dbReference type="PANTHER" id="PTHR10067">
    <property type="entry name" value="PHOSPHATIDYLSERINE DECARBOXYLASE"/>
    <property type="match status" value="1"/>
</dbReference>
<evidence type="ECO:0000256" key="7">
    <source>
        <dbReference type="ARBA" id="ARBA00023136"/>
    </source>
</evidence>
<feature type="topological domain" description="Mitochondrial matrix" evidence="13">
    <location>
        <begin position="1"/>
        <end position="156"/>
    </location>
</feature>
<evidence type="ECO:0000313" key="15">
    <source>
        <dbReference type="EMBL" id="CAG5078585.1"/>
    </source>
</evidence>
<comment type="function">
    <text evidence="12">Catalyzes the formation of phosphatidylethanolamine (PtdEtn) from phosphatidylserine (PtdSer). Plays a central role in phospholipid metabolism and in the interorganelle trafficking of phosphatidylserine. May be involved in lipid droplet biogenesis at the endoplasmic reticulum membrane.</text>
</comment>
<keyword evidence="9 13" id="KW-0456">Lyase</keyword>
<evidence type="ECO:0000313" key="16">
    <source>
        <dbReference type="Proteomes" id="UP001158576"/>
    </source>
</evidence>
<keyword evidence="5 13" id="KW-1133">Transmembrane helix</keyword>
<dbReference type="InterPro" id="IPR033661">
    <property type="entry name" value="PSD_type1_euk"/>
</dbReference>
<comment type="cofactor">
    <cofactor evidence="13">
        <name>pyruvate</name>
        <dbReference type="ChEBI" id="CHEBI:15361"/>
    </cofactor>
    <text evidence="13">Binds 1 pyruvoyl group covalently per subunit.</text>
</comment>
<keyword evidence="10 13" id="KW-1208">Phospholipid metabolism</keyword>
<comment type="pathway">
    <text evidence="13">Phospholipid metabolism; phosphatidylethanolamine biosynthesis; phosphatidylethanolamine from CDP-diacylglycerol: step 2/2.</text>
</comment>
<organism evidence="15 16">
    <name type="scientific">Oikopleura dioica</name>
    <name type="common">Tunicate</name>
    <dbReference type="NCBI Taxonomy" id="34765"/>
    <lineage>
        <taxon>Eukaryota</taxon>
        <taxon>Metazoa</taxon>
        <taxon>Chordata</taxon>
        <taxon>Tunicata</taxon>
        <taxon>Appendicularia</taxon>
        <taxon>Copelata</taxon>
        <taxon>Oikopleuridae</taxon>
        <taxon>Oikopleura</taxon>
    </lineage>
</organism>
<dbReference type="PANTHER" id="PTHR10067:SF6">
    <property type="entry name" value="PHOSPHATIDYLSERINE DECARBOXYLASE PROENZYME, MITOCHONDRIAL"/>
    <property type="match status" value="1"/>
</dbReference>